<dbReference type="Gene3D" id="1.20.1440.20">
    <property type="entry name" value="LemA-like domain"/>
    <property type="match status" value="1"/>
</dbReference>
<evidence type="ECO:0000313" key="7">
    <source>
        <dbReference type="EMBL" id="MEN7536857.1"/>
    </source>
</evidence>
<feature type="chain" id="PRO_5046317488" evidence="6">
    <location>
        <begin position="27"/>
        <end position="199"/>
    </location>
</feature>
<comment type="similarity">
    <text evidence="2">Belongs to the LemA family.</text>
</comment>
<keyword evidence="4" id="KW-1133">Transmembrane helix</keyword>
<evidence type="ECO:0000256" key="4">
    <source>
        <dbReference type="ARBA" id="ARBA00022989"/>
    </source>
</evidence>
<dbReference type="SUPFAM" id="SSF140478">
    <property type="entry name" value="LemA-like"/>
    <property type="match status" value="1"/>
</dbReference>
<evidence type="ECO:0000256" key="1">
    <source>
        <dbReference type="ARBA" id="ARBA00004167"/>
    </source>
</evidence>
<dbReference type="RefSeq" id="WP_346784306.1">
    <property type="nucleotide sequence ID" value="NZ_JBDLBR010000002.1"/>
</dbReference>
<protein>
    <submittedName>
        <fullName evidence="7">LemA family protein</fullName>
    </submittedName>
</protein>
<comment type="subcellular location">
    <subcellularLocation>
        <location evidence="1">Membrane</location>
        <topology evidence="1">Single-pass membrane protein</topology>
    </subcellularLocation>
</comment>
<reference evidence="7 8" key="1">
    <citation type="submission" date="2024-05" db="EMBL/GenBank/DDBJ databases">
        <authorList>
            <person name="Park S."/>
        </authorList>
    </citation>
    <scope>NUCLEOTIDE SEQUENCE [LARGE SCALE GENOMIC DNA]</scope>
    <source>
        <strain evidence="7 8">DGU5</strain>
    </source>
</reference>
<keyword evidence="8" id="KW-1185">Reference proteome</keyword>
<organism evidence="7 8">
    <name type="scientific">Aurantiacibacter flavus</name>
    <dbReference type="NCBI Taxonomy" id="3145232"/>
    <lineage>
        <taxon>Bacteria</taxon>
        <taxon>Pseudomonadati</taxon>
        <taxon>Pseudomonadota</taxon>
        <taxon>Alphaproteobacteria</taxon>
        <taxon>Sphingomonadales</taxon>
        <taxon>Erythrobacteraceae</taxon>
        <taxon>Aurantiacibacter</taxon>
    </lineage>
</organism>
<evidence type="ECO:0000256" key="5">
    <source>
        <dbReference type="ARBA" id="ARBA00023136"/>
    </source>
</evidence>
<dbReference type="PANTHER" id="PTHR34478">
    <property type="entry name" value="PROTEIN LEMA"/>
    <property type="match status" value="1"/>
</dbReference>
<dbReference type="InterPro" id="IPR007156">
    <property type="entry name" value="MamQ_LemA"/>
</dbReference>
<gene>
    <name evidence="7" type="ORF">ABDJ38_06695</name>
</gene>
<dbReference type="PROSITE" id="PS51257">
    <property type="entry name" value="PROKAR_LIPOPROTEIN"/>
    <property type="match status" value="1"/>
</dbReference>
<keyword evidence="6" id="KW-0732">Signal</keyword>
<comment type="caution">
    <text evidence="7">The sequence shown here is derived from an EMBL/GenBank/DDBJ whole genome shotgun (WGS) entry which is preliminary data.</text>
</comment>
<evidence type="ECO:0000256" key="3">
    <source>
        <dbReference type="ARBA" id="ARBA00022692"/>
    </source>
</evidence>
<dbReference type="Pfam" id="PF04011">
    <property type="entry name" value="LemA"/>
    <property type="match status" value="1"/>
</dbReference>
<dbReference type="InterPro" id="IPR023353">
    <property type="entry name" value="LemA-like_dom_sf"/>
</dbReference>
<name>A0ABV0CYE9_9SPHN</name>
<feature type="signal peptide" evidence="6">
    <location>
        <begin position="1"/>
        <end position="26"/>
    </location>
</feature>
<sequence length="199" mass="21681">MKFLPKALVVACTLLLASCGINSVPAAEETAKAKWADVEAAFQERANLIPNLQEIVMSSAEQERATLDAVVSARASATRPEVQVDGDDLSDPAKMQQYQAAQNELGGAISRLLVSVEAYPELRSQDNFGRFMTQFEGQENRIRVAIRDYNEAVRQYNTTIRTFPDTIGANLIHGAEPMVSYEATTEGAEVAPTLDMGVN</sequence>
<evidence type="ECO:0000256" key="2">
    <source>
        <dbReference type="ARBA" id="ARBA00008854"/>
    </source>
</evidence>
<accession>A0ABV0CYE9</accession>
<proteinExistence type="inferred from homology"/>
<evidence type="ECO:0000256" key="6">
    <source>
        <dbReference type="SAM" id="SignalP"/>
    </source>
</evidence>
<keyword evidence="5" id="KW-0472">Membrane</keyword>
<evidence type="ECO:0000313" key="8">
    <source>
        <dbReference type="Proteomes" id="UP001484535"/>
    </source>
</evidence>
<keyword evidence="3" id="KW-0812">Transmembrane</keyword>
<dbReference type="EMBL" id="JBDLBR010000002">
    <property type="protein sequence ID" value="MEN7536857.1"/>
    <property type="molecule type" value="Genomic_DNA"/>
</dbReference>
<dbReference type="Proteomes" id="UP001484535">
    <property type="component" value="Unassembled WGS sequence"/>
</dbReference>
<dbReference type="PANTHER" id="PTHR34478:SF2">
    <property type="entry name" value="MEMBRANE PROTEIN"/>
    <property type="match status" value="1"/>
</dbReference>